<evidence type="ECO:0000313" key="3">
    <source>
        <dbReference type="EMBL" id="TKA67700.1"/>
    </source>
</evidence>
<feature type="compositionally biased region" description="Acidic residues" evidence="1">
    <location>
        <begin position="118"/>
        <end position="132"/>
    </location>
</feature>
<feature type="compositionally biased region" description="Basic and acidic residues" evidence="1">
    <location>
        <begin position="15"/>
        <end position="24"/>
    </location>
</feature>
<accession>A0A4U0WVJ3</accession>
<dbReference type="AlphaFoldDB" id="A0A4U0WVJ3"/>
<dbReference type="PANTHER" id="PTHR46689:SF3">
    <property type="entry name" value="PHOD-LIKE PHOSPHATASE DOMAIN-CONTAINING PROTEIN"/>
    <property type="match status" value="1"/>
</dbReference>
<dbReference type="GO" id="GO:0016020">
    <property type="term" value="C:membrane"/>
    <property type="evidence" value="ECO:0007669"/>
    <property type="project" value="TreeGrafter"/>
</dbReference>
<feature type="compositionally biased region" description="Basic and acidic residues" evidence="1">
    <location>
        <begin position="948"/>
        <end position="961"/>
    </location>
</feature>
<gene>
    <name evidence="3" type="ORF">B0A49_05877</name>
</gene>
<evidence type="ECO:0000256" key="1">
    <source>
        <dbReference type="SAM" id="MobiDB-lite"/>
    </source>
</evidence>
<dbReference type="InterPro" id="IPR018946">
    <property type="entry name" value="PhoD-like_MPP"/>
</dbReference>
<feature type="region of interest" description="Disordered" evidence="1">
    <location>
        <begin position="1"/>
        <end position="24"/>
    </location>
</feature>
<evidence type="ECO:0000259" key="2">
    <source>
        <dbReference type="Pfam" id="PF19050"/>
    </source>
</evidence>
<feature type="domain" description="PhoD-like phosphatase" evidence="2">
    <location>
        <begin position="675"/>
        <end position="742"/>
    </location>
</feature>
<feature type="region of interest" description="Disordered" evidence="1">
    <location>
        <begin position="364"/>
        <end position="396"/>
    </location>
</feature>
<organism evidence="3 4">
    <name type="scientific">Cryomyces minteri</name>
    <dbReference type="NCBI Taxonomy" id="331657"/>
    <lineage>
        <taxon>Eukaryota</taxon>
        <taxon>Fungi</taxon>
        <taxon>Dikarya</taxon>
        <taxon>Ascomycota</taxon>
        <taxon>Pezizomycotina</taxon>
        <taxon>Dothideomycetes</taxon>
        <taxon>Dothideomycetes incertae sedis</taxon>
        <taxon>Cryomyces</taxon>
    </lineage>
</organism>
<dbReference type="Pfam" id="PF19050">
    <property type="entry name" value="PhoD_2"/>
    <property type="match status" value="3"/>
</dbReference>
<evidence type="ECO:0000313" key="4">
    <source>
        <dbReference type="Proteomes" id="UP000308768"/>
    </source>
</evidence>
<feature type="domain" description="PhoD-like phosphatase" evidence="2">
    <location>
        <begin position="758"/>
        <end position="884"/>
    </location>
</feature>
<dbReference type="EMBL" id="NAJN01000884">
    <property type="protein sequence ID" value="TKA67700.1"/>
    <property type="molecule type" value="Genomic_DNA"/>
</dbReference>
<dbReference type="STRING" id="331657.A0A4U0WVJ3"/>
<dbReference type="Gene3D" id="3.60.21.70">
    <property type="entry name" value="PhoD-like phosphatase"/>
    <property type="match status" value="1"/>
</dbReference>
<keyword evidence="4" id="KW-1185">Reference proteome</keyword>
<feature type="compositionally biased region" description="Polar residues" evidence="1">
    <location>
        <begin position="935"/>
        <end position="947"/>
    </location>
</feature>
<proteinExistence type="predicted"/>
<dbReference type="InterPro" id="IPR043904">
    <property type="entry name" value="PhoD_2-like"/>
</dbReference>
<dbReference type="PANTHER" id="PTHR46689">
    <property type="entry name" value="MEMBRANE PROTEIN, PUTATIVE-RELATED"/>
    <property type="match status" value="1"/>
</dbReference>
<feature type="domain" description="PhoD-like phosphatase" evidence="2">
    <location>
        <begin position="452"/>
        <end position="608"/>
    </location>
</feature>
<comment type="caution">
    <text evidence="3">The sequence shown here is derived from an EMBL/GenBank/DDBJ whole genome shotgun (WGS) entry which is preliminary data.</text>
</comment>
<feature type="compositionally biased region" description="Low complexity" evidence="1">
    <location>
        <begin position="79"/>
        <end position="88"/>
    </location>
</feature>
<dbReference type="CDD" id="cd07389">
    <property type="entry name" value="MPP_PhoD"/>
    <property type="match status" value="1"/>
</dbReference>
<feature type="region of interest" description="Disordered" evidence="1">
    <location>
        <begin position="242"/>
        <end position="311"/>
    </location>
</feature>
<feature type="compositionally biased region" description="Basic and acidic residues" evidence="1">
    <location>
        <begin position="218"/>
        <end position="227"/>
    </location>
</feature>
<feature type="compositionally biased region" description="Low complexity" evidence="1">
    <location>
        <begin position="249"/>
        <end position="265"/>
    </location>
</feature>
<dbReference type="OrthoDB" id="9999821at2759"/>
<feature type="compositionally biased region" description="Polar residues" evidence="1">
    <location>
        <begin position="365"/>
        <end position="391"/>
    </location>
</feature>
<feature type="compositionally biased region" description="Low complexity" evidence="1">
    <location>
        <begin position="149"/>
        <end position="164"/>
    </location>
</feature>
<feature type="compositionally biased region" description="Basic residues" evidence="1">
    <location>
        <begin position="165"/>
        <end position="175"/>
    </location>
</feature>
<dbReference type="Gene3D" id="2.40.160.20">
    <property type="match status" value="1"/>
</dbReference>
<dbReference type="Proteomes" id="UP000308768">
    <property type="component" value="Unassembled WGS sequence"/>
</dbReference>
<dbReference type="InterPro" id="IPR038607">
    <property type="entry name" value="PhoD-like_sf"/>
</dbReference>
<feature type="region of interest" description="Disordered" evidence="1">
    <location>
        <begin position="61"/>
        <end position="227"/>
    </location>
</feature>
<feature type="region of interest" description="Disordered" evidence="1">
    <location>
        <begin position="917"/>
        <end position="983"/>
    </location>
</feature>
<dbReference type="Pfam" id="PF11578">
    <property type="entry name" value="DUF3237"/>
    <property type="match status" value="1"/>
</dbReference>
<sequence>MSQPSSRNGDSDLQDQDRSLDRAEEAAIAGEVGLTDLDQLGQGIGVAQFLRSMGTGDLLIEGVEAPATGEQARPPSVDAPTRPVSASPPRSPTAPPSSAGHEEDASTLPPPRRSLREIDEDYNDDDDDDDEPSATAPAADHPVQPSPDKTQAPATGAQGATAAAKKGKKRGRKARAGPSRKPARGVKNAQKGTGNGVLKRARRGAASDRHISLPPMDSARRVKDQFEHQQNETLEERRTYGSHWGAEPGQQGHQTATGAAAAAAAFGNQHRNDTDPVVSADHAVDPRRTEGYVPESRQGGTVGVGNGPQVQSTTEELQVQCGPLLNYRRMADANMESPIWIGSVLVVANPGQRQPELNLRCLGPASSSMDGPGSDSTDTNGYMDSQTSGSRPRTIYGTKMYEDPRKAFWQFDLDLPFQRFEANWEYSIPRFRHLSGASSSSQATKVFTVPSKAQSMRIMFHSCNGFSVGTDVDAWSGPALWNDVLRMHSAQPFHVMIGGGDQIYNDGVRVDGPLRQWTDISNPKKRRDYPFNEELRARCDEYYFNNYVRWYSAEPFATANGQIPQLNIWDDHDIIDGFGSYTDHFMKCAVFRGIGGVAHKYYMLFQHHLPPPKSTFTTDAPKTWHANGIEGTPADPIQTKDTFVAVMKKEDPSYILGLKPGPYVEERSRSIYCQLGARVAFLGIDARQERTRHQVNYPETYNLIFNRVSNEIRASNGAIKHLILLLGVPIAYPRLQWLENLFSSPIIGPIRFLNKRFGVGGGFFNTFDGNVDLLDDLDDHYTAHAHKHERRELVLRLQALAREHSVRISILGGDVHLAAIGRFYSNPKLEIPAERDFRYMPNIISSAITNKPPPAAVANLLARRNKIHHLDHDTDETLVHFFDRDPGIQQNGVAKKTADSNHCTMPSRNYAIIAESATNTSNPPNGINGALPNGHTPNGTAAFTTTNDIKKNPRDALHAGEEDAGTAHPAASGLSPSGLGGPHGLDVAIRVEITPSDREGRTEGYGFSIPALDAGAYKSQGPMTGGTIKSEEGFEPRLDAEFHGVGYDYIRQDPSGEYMRLDVRSQVMNHDGGLLALCYTGIIRITEGIGKVLAGADDAATVPYGDAFTHLTFEVRPDFYSSSTSCPLLSHENLAQTGSEALRPLETMVFVSAGRFVVEKGEAPVVEYKVSRVVAGR</sequence>
<protein>
    <recommendedName>
        <fullName evidence="2">PhoD-like phosphatase domain-containing protein</fullName>
    </recommendedName>
</protein>
<name>A0A4U0WVJ3_9PEZI</name>
<reference evidence="3 4" key="1">
    <citation type="submission" date="2017-03" db="EMBL/GenBank/DDBJ databases">
        <title>Genomes of endolithic fungi from Antarctica.</title>
        <authorList>
            <person name="Coleine C."/>
            <person name="Masonjones S."/>
            <person name="Stajich J.E."/>
        </authorList>
    </citation>
    <scope>NUCLEOTIDE SEQUENCE [LARGE SCALE GENOMIC DNA]</scope>
    <source>
        <strain evidence="3 4">CCFEE 5187</strain>
    </source>
</reference>